<evidence type="ECO:0008006" key="3">
    <source>
        <dbReference type="Google" id="ProtNLM"/>
    </source>
</evidence>
<dbReference type="OrthoDB" id="10267344at2759"/>
<dbReference type="SUPFAM" id="SSF53098">
    <property type="entry name" value="Ribonuclease H-like"/>
    <property type="match status" value="1"/>
</dbReference>
<sequence length="118" mass="13563">MDWVAGLLPGGERSHNAFIVIVKTLIKTQIFSQFKKDDTAMKTAPPICNRVVSWTCIFTKIIGDTDLNFESALWKNIHQLFRTKICISIAYHPKSDGLTEGEIQNLEEMIRKRFEYSL</sequence>
<dbReference type="EMBL" id="AVOT02022945">
    <property type="protein sequence ID" value="MBW0512700.1"/>
    <property type="molecule type" value="Genomic_DNA"/>
</dbReference>
<protein>
    <recommendedName>
        <fullName evidence="3">Integrase catalytic domain-containing protein</fullName>
    </recommendedName>
</protein>
<comment type="caution">
    <text evidence="1">The sequence shown here is derived from an EMBL/GenBank/DDBJ whole genome shotgun (WGS) entry which is preliminary data.</text>
</comment>
<organism evidence="1 2">
    <name type="scientific">Austropuccinia psidii MF-1</name>
    <dbReference type="NCBI Taxonomy" id="1389203"/>
    <lineage>
        <taxon>Eukaryota</taxon>
        <taxon>Fungi</taxon>
        <taxon>Dikarya</taxon>
        <taxon>Basidiomycota</taxon>
        <taxon>Pucciniomycotina</taxon>
        <taxon>Pucciniomycetes</taxon>
        <taxon>Pucciniales</taxon>
        <taxon>Sphaerophragmiaceae</taxon>
        <taxon>Austropuccinia</taxon>
    </lineage>
</organism>
<gene>
    <name evidence="1" type="ORF">O181_052415</name>
</gene>
<evidence type="ECO:0000313" key="1">
    <source>
        <dbReference type="EMBL" id="MBW0512700.1"/>
    </source>
</evidence>
<dbReference type="Proteomes" id="UP000765509">
    <property type="component" value="Unassembled WGS sequence"/>
</dbReference>
<name>A0A9Q3DYU2_9BASI</name>
<dbReference type="InterPro" id="IPR012337">
    <property type="entry name" value="RNaseH-like_sf"/>
</dbReference>
<proteinExistence type="predicted"/>
<dbReference type="GO" id="GO:0003676">
    <property type="term" value="F:nucleic acid binding"/>
    <property type="evidence" value="ECO:0007669"/>
    <property type="project" value="InterPro"/>
</dbReference>
<accession>A0A9Q3DYU2</accession>
<dbReference type="AlphaFoldDB" id="A0A9Q3DYU2"/>
<evidence type="ECO:0000313" key="2">
    <source>
        <dbReference type="Proteomes" id="UP000765509"/>
    </source>
</evidence>
<dbReference type="InterPro" id="IPR036397">
    <property type="entry name" value="RNaseH_sf"/>
</dbReference>
<dbReference type="Gene3D" id="3.30.420.10">
    <property type="entry name" value="Ribonuclease H-like superfamily/Ribonuclease H"/>
    <property type="match status" value="1"/>
</dbReference>
<keyword evidence="2" id="KW-1185">Reference proteome</keyword>
<reference evidence="1" key="1">
    <citation type="submission" date="2021-03" db="EMBL/GenBank/DDBJ databases">
        <title>Draft genome sequence of rust myrtle Austropuccinia psidii MF-1, a brazilian biotype.</title>
        <authorList>
            <person name="Quecine M.C."/>
            <person name="Pachon D.M.R."/>
            <person name="Bonatelli M.L."/>
            <person name="Correr F.H."/>
            <person name="Franceschini L.M."/>
            <person name="Leite T.F."/>
            <person name="Margarido G.R.A."/>
            <person name="Almeida C.A."/>
            <person name="Ferrarezi J.A."/>
            <person name="Labate C.A."/>
        </authorList>
    </citation>
    <scope>NUCLEOTIDE SEQUENCE</scope>
    <source>
        <strain evidence="1">MF-1</strain>
    </source>
</reference>